<feature type="non-terminal residue" evidence="1">
    <location>
        <position position="91"/>
    </location>
</feature>
<dbReference type="EMBL" id="KV417801">
    <property type="protein sequence ID" value="KZP06166.1"/>
    <property type="molecule type" value="Genomic_DNA"/>
</dbReference>
<dbReference type="AlphaFoldDB" id="A0A167WJG0"/>
<reference evidence="1 2" key="1">
    <citation type="journal article" date="2016" name="Mol. Biol. Evol.">
        <title>Comparative Genomics of Early-Diverging Mushroom-Forming Fungi Provides Insights into the Origins of Lignocellulose Decay Capabilities.</title>
        <authorList>
            <person name="Nagy L.G."/>
            <person name="Riley R."/>
            <person name="Tritt A."/>
            <person name="Adam C."/>
            <person name="Daum C."/>
            <person name="Floudas D."/>
            <person name="Sun H."/>
            <person name="Yadav J.S."/>
            <person name="Pangilinan J."/>
            <person name="Larsson K.H."/>
            <person name="Matsuura K."/>
            <person name="Barry K."/>
            <person name="Labutti K."/>
            <person name="Kuo R."/>
            <person name="Ohm R.A."/>
            <person name="Bhattacharya S.S."/>
            <person name="Shirouzu T."/>
            <person name="Yoshinaga Y."/>
            <person name="Martin F.M."/>
            <person name="Grigoriev I.V."/>
            <person name="Hibbett D.S."/>
        </authorList>
    </citation>
    <scope>NUCLEOTIDE SEQUENCE [LARGE SCALE GENOMIC DNA]</scope>
    <source>
        <strain evidence="1 2">CBS 109695</strain>
    </source>
</reference>
<organism evidence="1 2">
    <name type="scientific">Athelia psychrophila</name>
    <dbReference type="NCBI Taxonomy" id="1759441"/>
    <lineage>
        <taxon>Eukaryota</taxon>
        <taxon>Fungi</taxon>
        <taxon>Dikarya</taxon>
        <taxon>Basidiomycota</taxon>
        <taxon>Agaricomycotina</taxon>
        <taxon>Agaricomycetes</taxon>
        <taxon>Agaricomycetidae</taxon>
        <taxon>Atheliales</taxon>
        <taxon>Atheliaceae</taxon>
        <taxon>Athelia</taxon>
    </lineage>
</organism>
<protein>
    <submittedName>
        <fullName evidence="1">Uncharacterized protein</fullName>
    </submittedName>
</protein>
<keyword evidence="2" id="KW-1185">Reference proteome</keyword>
<proteinExistence type="predicted"/>
<evidence type="ECO:0000313" key="1">
    <source>
        <dbReference type="EMBL" id="KZP06166.1"/>
    </source>
</evidence>
<name>A0A167WJG0_9AGAM</name>
<evidence type="ECO:0000313" key="2">
    <source>
        <dbReference type="Proteomes" id="UP000076532"/>
    </source>
</evidence>
<sequence length="91" mass="10152">RGKMKKRTSSSTCINLSTLSNAVTLERCHAASPPVLEEPLELWNGHHVVQRELNLGHICSGMVTNERHQPRSTPAMTFDAGPRSFVVETWL</sequence>
<accession>A0A167WJG0</accession>
<feature type="non-terminal residue" evidence="1">
    <location>
        <position position="1"/>
    </location>
</feature>
<dbReference type="Proteomes" id="UP000076532">
    <property type="component" value="Unassembled WGS sequence"/>
</dbReference>
<gene>
    <name evidence="1" type="ORF">FIBSPDRAFT_876771</name>
</gene>